<feature type="domain" description="ABM" evidence="1">
    <location>
        <begin position="10"/>
        <end position="98"/>
    </location>
</feature>
<gene>
    <name evidence="2" type="primary">pdmH</name>
</gene>
<dbReference type="InterPro" id="IPR011008">
    <property type="entry name" value="Dimeric_a/b-barrel"/>
</dbReference>
<dbReference type="PROSITE" id="PS51725">
    <property type="entry name" value="ABM"/>
    <property type="match status" value="1"/>
</dbReference>
<name>A1YZ69_9ACTN</name>
<reference evidence="2" key="1">
    <citation type="submission" date="2006-11" db="EMBL/GenBank/DDBJ databases">
        <title>Pradimicin biosynthetic gene cluster.</title>
        <authorList>
            <person name="Kim B.S."/>
            <person name="Kim B.C."/>
            <person name="Lee J.-M."/>
        </authorList>
    </citation>
    <scope>NUCLEOTIDE SEQUENCE</scope>
    <source>
        <strain evidence="2">P157-2</strain>
    </source>
</reference>
<dbReference type="AlphaFoldDB" id="A1YZ69"/>
<dbReference type="InterPro" id="IPR007138">
    <property type="entry name" value="ABM_dom"/>
</dbReference>
<dbReference type="EMBL" id="EF151801">
    <property type="protein sequence ID" value="ABM21754.1"/>
    <property type="molecule type" value="Genomic_DNA"/>
</dbReference>
<organism evidence="2">
    <name type="scientific">Actinomadura hibisca</name>
    <dbReference type="NCBI Taxonomy" id="68565"/>
    <lineage>
        <taxon>Bacteria</taxon>
        <taxon>Bacillati</taxon>
        <taxon>Actinomycetota</taxon>
        <taxon>Actinomycetes</taxon>
        <taxon>Streptosporangiales</taxon>
        <taxon>Thermomonosporaceae</taxon>
        <taxon>Actinomadura</taxon>
    </lineage>
</organism>
<protein>
    <submittedName>
        <fullName evidence="2">PdmH</fullName>
    </submittedName>
</protein>
<dbReference type="SUPFAM" id="SSF54909">
    <property type="entry name" value="Dimeric alpha+beta barrel"/>
    <property type="match status" value="1"/>
</dbReference>
<evidence type="ECO:0000259" key="1">
    <source>
        <dbReference type="PROSITE" id="PS51725"/>
    </source>
</evidence>
<dbReference type="Gene3D" id="3.30.70.100">
    <property type="match status" value="1"/>
</dbReference>
<sequence>MTMADSGPVFRVMLRMEIVPGREAEFERVWYSVGDTVSGNPANLGQWLLRSDDEESVYYIMSDWIDEARFREFERSDGHVEHRRKLHPYRVKGSMATMKVVHDLGRAAAEPVR</sequence>
<proteinExistence type="predicted"/>
<evidence type="ECO:0000313" key="2">
    <source>
        <dbReference type="EMBL" id="ABM21754.1"/>
    </source>
</evidence>
<accession>A1YZ69</accession>
<dbReference type="Pfam" id="PF03992">
    <property type="entry name" value="ABM"/>
    <property type="match status" value="1"/>
</dbReference>